<dbReference type="Pfam" id="PF08447">
    <property type="entry name" value="PAS_3"/>
    <property type="match status" value="2"/>
</dbReference>
<comment type="similarity">
    <text evidence="2">Belongs to the methyl-accepting chemotaxis (MCP) protein family.</text>
</comment>
<evidence type="ECO:0000256" key="1">
    <source>
        <dbReference type="ARBA" id="ARBA00023224"/>
    </source>
</evidence>
<keyword evidence="1 3" id="KW-0807">Transducer</keyword>
<dbReference type="PANTHER" id="PTHR32089:SF112">
    <property type="entry name" value="LYSOZYME-LIKE PROTEIN-RELATED"/>
    <property type="match status" value="1"/>
</dbReference>
<dbReference type="SUPFAM" id="SSF55785">
    <property type="entry name" value="PYP-like sensor domain (PAS domain)"/>
    <property type="match status" value="2"/>
</dbReference>
<dbReference type="InterPro" id="IPR000700">
    <property type="entry name" value="PAS-assoc_C"/>
</dbReference>
<dbReference type="SUPFAM" id="SSF58104">
    <property type="entry name" value="Methyl-accepting chemotaxis protein (MCP) signaling domain"/>
    <property type="match status" value="1"/>
</dbReference>
<evidence type="ECO:0000256" key="2">
    <source>
        <dbReference type="ARBA" id="ARBA00029447"/>
    </source>
</evidence>
<dbReference type="Pfam" id="PF00015">
    <property type="entry name" value="MCPsignal"/>
    <property type="match status" value="1"/>
</dbReference>
<dbReference type="Proteomes" id="UP001157167">
    <property type="component" value="Unassembled WGS sequence"/>
</dbReference>
<dbReference type="InterPro" id="IPR004089">
    <property type="entry name" value="MCPsignal_dom"/>
</dbReference>
<evidence type="ECO:0000259" key="4">
    <source>
        <dbReference type="PROSITE" id="PS50111"/>
    </source>
</evidence>
<feature type="domain" description="PAS" evidence="5">
    <location>
        <begin position="119"/>
        <end position="166"/>
    </location>
</feature>
<dbReference type="Gene3D" id="1.10.287.950">
    <property type="entry name" value="Methyl-accepting chemotaxis protein"/>
    <property type="match status" value="1"/>
</dbReference>
<dbReference type="SMART" id="SM00086">
    <property type="entry name" value="PAC"/>
    <property type="match status" value="2"/>
</dbReference>
<dbReference type="PROSITE" id="PS50111">
    <property type="entry name" value="CHEMOTAXIS_TRANSDUC_2"/>
    <property type="match status" value="1"/>
</dbReference>
<dbReference type="PROSITE" id="PS50112">
    <property type="entry name" value="PAS"/>
    <property type="match status" value="1"/>
</dbReference>
<gene>
    <name evidence="7" type="primary">bdlA</name>
    <name evidence="7" type="ORF">GCM10007933_08230</name>
</gene>
<evidence type="ECO:0000313" key="8">
    <source>
        <dbReference type="Proteomes" id="UP001157167"/>
    </source>
</evidence>
<dbReference type="SMART" id="SM00091">
    <property type="entry name" value="PAS"/>
    <property type="match status" value="2"/>
</dbReference>
<evidence type="ECO:0000313" key="7">
    <source>
        <dbReference type="EMBL" id="GLT21371.1"/>
    </source>
</evidence>
<dbReference type="PROSITE" id="PS50113">
    <property type="entry name" value="PAC"/>
    <property type="match status" value="1"/>
</dbReference>
<organism evidence="7 8">
    <name type="scientific">Zoogloea oryzae</name>
    <dbReference type="NCBI Taxonomy" id="310767"/>
    <lineage>
        <taxon>Bacteria</taxon>
        <taxon>Pseudomonadati</taxon>
        <taxon>Pseudomonadota</taxon>
        <taxon>Betaproteobacteria</taxon>
        <taxon>Rhodocyclales</taxon>
        <taxon>Zoogloeaceae</taxon>
        <taxon>Zoogloea</taxon>
    </lineage>
</organism>
<feature type="domain" description="Methyl-accepting transducer" evidence="4">
    <location>
        <begin position="247"/>
        <end position="424"/>
    </location>
</feature>
<accession>A0ABQ6F8Z1</accession>
<dbReference type="Gene3D" id="3.30.450.20">
    <property type="entry name" value="PAS domain"/>
    <property type="match status" value="2"/>
</dbReference>
<proteinExistence type="inferred from homology"/>
<dbReference type="NCBIfam" id="TIGR00229">
    <property type="entry name" value="sensory_box"/>
    <property type="match status" value="2"/>
</dbReference>
<dbReference type="CDD" id="cd11386">
    <property type="entry name" value="MCP_signal"/>
    <property type="match status" value="1"/>
</dbReference>
<dbReference type="InterPro" id="IPR000014">
    <property type="entry name" value="PAS"/>
</dbReference>
<evidence type="ECO:0000256" key="3">
    <source>
        <dbReference type="PROSITE-ProRule" id="PRU00284"/>
    </source>
</evidence>
<dbReference type="PANTHER" id="PTHR32089">
    <property type="entry name" value="METHYL-ACCEPTING CHEMOTAXIS PROTEIN MCPB"/>
    <property type="match status" value="1"/>
</dbReference>
<comment type="caution">
    <text evidence="7">The sequence shown here is derived from an EMBL/GenBank/DDBJ whole genome shotgun (WGS) entry which is preliminary data.</text>
</comment>
<sequence>MAVSRALDRSSAVVELSPDGLVLSANDNFCAVMGVRRDDIVGQKHASLCDDDYARSAAYQQFWADLRAGKYFQGRFRRRHGSGRVVWLEATYNPVADEKTGQIVKVIKFAADVTRSVEEAARMTALVKAIERSMAVIEFAPDGTILRANDNFLGTMGYTEREVVGRPHRMFCLPDLADSVGYENFWRDLRAGRFFTGQFCRLNKRGDQVWLEASYNPVFDEDGRVVRIVKTASDVTAQVQRYHAEKESTAMASAAALETEKISADGEAIILETVAKILQISRSVDDAAVQVAALGQRTSEISLITRTIKEIADQTNLLALNAAIEAARAGESGRGFAVVADEVRKLAERTAKSTEEITGMVVAIQTENNAVTANMNANLTEVAAGVALANRAGEAIKLIRQDARRVVDVIRDLSETVGADARPG</sequence>
<dbReference type="InterPro" id="IPR004090">
    <property type="entry name" value="Chemotax_Me-accpt_rcpt"/>
</dbReference>
<name>A0ABQ6F8Z1_9RHOO</name>
<dbReference type="CDD" id="cd00130">
    <property type="entry name" value="PAS"/>
    <property type="match status" value="2"/>
</dbReference>
<dbReference type="SMART" id="SM00283">
    <property type="entry name" value="MA"/>
    <property type="match status" value="1"/>
</dbReference>
<dbReference type="EMBL" id="BSPX01000007">
    <property type="protein sequence ID" value="GLT21371.1"/>
    <property type="molecule type" value="Genomic_DNA"/>
</dbReference>
<dbReference type="InterPro" id="IPR013655">
    <property type="entry name" value="PAS_fold_3"/>
</dbReference>
<evidence type="ECO:0000259" key="6">
    <source>
        <dbReference type="PROSITE" id="PS50113"/>
    </source>
</evidence>
<feature type="domain" description="PAC" evidence="6">
    <location>
        <begin position="195"/>
        <end position="247"/>
    </location>
</feature>
<protein>
    <submittedName>
        <fullName evidence="7">Biofilm dispersion protein BdlA</fullName>
    </submittedName>
</protein>
<evidence type="ECO:0000259" key="5">
    <source>
        <dbReference type="PROSITE" id="PS50112"/>
    </source>
</evidence>
<keyword evidence="8" id="KW-1185">Reference proteome</keyword>
<dbReference type="InterPro" id="IPR001610">
    <property type="entry name" value="PAC"/>
</dbReference>
<reference evidence="8" key="1">
    <citation type="journal article" date="2019" name="Int. J. Syst. Evol. Microbiol.">
        <title>The Global Catalogue of Microorganisms (GCM) 10K type strain sequencing project: providing services to taxonomists for standard genome sequencing and annotation.</title>
        <authorList>
            <consortium name="The Broad Institute Genomics Platform"/>
            <consortium name="The Broad Institute Genome Sequencing Center for Infectious Disease"/>
            <person name="Wu L."/>
            <person name="Ma J."/>
        </authorList>
    </citation>
    <scope>NUCLEOTIDE SEQUENCE [LARGE SCALE GENOMIC DNA]</scope>
    <source>
        <strain evidence="8">NBRC 102407</strain>
    </source>
</reference>
<dbReference type="PRINTS" id="PR00260">
    <property type="entry name" value="CHEMTRNSDUCR"/>
</dbReference>
<dbReference type="InterPro" id="IPR035965">
    <property type="entry name" value="PAS-like_dom_sf"/>
</dbReference>